<evidence type="ECO:0000313" key="3">
    <source>
        <dbReference type="Proteomes" id="UP000078284"/>
    </source>
</evidence>
<protein>
    <submittedName>
        <fullName evidence="2">PKDM7D</fullName>
    </submittedName>
</protein>
<dbReference type="InterPro" id="IPR003889">
    <property type="entry name" value="FYrich_C"/>
</dbReference>
<organism evidence="2 3">
    <name type="scientific">Arabidopsis thaliana</name>
    <name type="common">Mouse-ear cress</name>
    <dbReference type="NCBI Taxonomy" id="3702"/>
    <lineage>
        <taxon>Eukaryota</taxon>
        <taxon>Viridiplantae</taxon>
        <taxon>Streptophyta</taxon>
        <taxon>Embryophyta</taxon>
        <taxon>Tracheophyta</taxon>
        <taxon>Spermatophyta</taxon>
        <taxon>Magnoliopsida</taxon>
        <taxon>eudicotyledons</taxon>
        <taxon>Gunneridae</taxon>
        <taxon>Pentapetalae</taxon>
        <taxon>rosids</taxon>
        <taxon>malvids</taxon>
        <taxon>Brassicales</taxon>
        <taxon>Brassicaceae</taxon>
        <taxon>Camelineae</taxon>
        <taxon>Arabidopsis</taxon>
    </lineage>
</organism>
<dbReference type="Gene3D" id="3.30.160.360">
    <property type="match status" value="1"/>
</dbReference>
<dbReference type="ExpressionAtlas" id="A0A178WLV0">
    <property type="expression patterns" value="baseline and differential"/>
</dbReference>
<gene>
    <name evidence="2" type="ordered locus">AXX17_At1g08450</name>
</gene>
<evidence type="ECO:0000313" key="2">
    <source>
        <dbReference type="EMBL" id="OAP18082.1"/>
    </source>
</evidence>
<dbReference type="EMBL" id="LUHQ01000001">
    <property type="protein sequence ID" value="OAP18082.1"/>
    <property type="molecule type" value="Genomic_DNA"/>
</dbReference>
<accession>A0A178WLV0</accession>
<proteinExistence type="predicted"/>
<reference evidence="3" key="1">
    <citation type="journal article" date="2016" name="Proc. Natl. Acad. Sci. U.S.A.">
        <title>Chromosome-level assembly of Arabidopsis thaliana Ler reveals the extent of translocation and inversion polymorphisms.</title>
        <authorList>
            <person name="Zapata L."/>
            <person name="Ding J."/>
            <person name="Willing E.M."/>
            <person name="Hartwig B."/>
            <person name="Bezdan D."/>
            <person name="Jiao W.B."/>
            <person name="Patel V."/>
            <person name="Velikkakam James G."/>
            <person name="Koornneef M."/>
            <person name="Ossowski S."/>
            <person name="Schneeberger K."/>
        </authorList>
    </citation>
    <scope>NUCLEOTIDE SEQUENCE [LARGE SCALE GENOMIC DNA]</scope>
    <source>
        <strain evidence="3">cv. Landsberg erecta</strain>
    </source>
</reference>
<dbReference type="PROSITE" id="PS51543">
    <property type="entry name" value="FYRC"/>
    <property type="match status" value="1"/>
</dbReference>
<dbReference type="SMART" id="SM00542">
    <property type="entry name" value="FYRC"/>
    <property type="match status" value="1"/>
</dbReference>
<dbReference type="Proteomes" id="UP000078284">
    <property type="component" value="Chromosome 1"/>
</dbReference>
<feature type="region of interest" description="Disordered" evidence="1">
    <location>
        <begin position="19"/>
        <end position="39"/>
    </location>
</feature>
<dbReference type="GO" id="GO:0005634">
    <property type="term" value="C:nucleus"/>
    <property type="evidence" value="ECO:0007669"/>
    <property type="project" value="InterPro"/>
</dbReference>
<evidence type="ECO:0000256" key="1">
    <source>
        <dbReference type="SAM" id="MobiDB-lite"/>
    </source>
</evidence>
<sequence length="156" mass="17526">MSPTRCWEMVRERVNQEITKQHKAGKSDLPPLQPSGSPDGFEMFGYSSPAIVQAIEALDVNRVCTDYWDSRPYSRPQVQFPANPLLREANTSGRSNVGNLQLNPGHHISPTGINSILKVLFKKASMEELSSLQEVLSETNSDMVTELVKEEIQNRR</sequence>
<comment type="caution">
    <text evidence="2">The sequence shown here is derived from an EMBL/GenBank/DDBJ whole genome shotgun (WGS) entry which is preliminary data.</text>
</comment>
<dbReference type="AlphaFoldDB" id="A0A178WLV0"/>
<dbReference type="Pfam" id="PF05965">
    <property type="entry name" value="FYRC"/>
    <property type="match status" value="1"/>
</dbReference>
<name>A0A178WLV0_ARATH</name>